<feature type="transmembrane region" description="Helical" evidence="2">
    <location>
        <begin position="12"/>
        <end position="41"/>
    </location>
</feature>
<protein>
    <recommendedName>
        <fullName evidence="1">Inner membrane protein</fullName>
    </recommendedName>
</protein>
<keyword evidence="2" id="KW-1133">Transmembrane helix</keyword>
<keyword evidence="1" id="KW-0997">Cell inner membrane</keyword>
<comment type="subcellular location">
    <subcellularLocation>
        <location evidence="1">Cell inner membrane</location>
        <topology evidence="1">Multi-pass membrane protein</topology>
    </subcellularLocation>
</comment>
<proteinExistence type="predicted"/>
<dbReference type="PANTHER" id="PTHR35813">
    <property type="entry name" value="INNER MEMBRANE PROTEIN YBAN"/>
    <property type="match status" value="1"/>
</dbReference>
<dbReference type="Proteomes" id="UP000321039">
    <property type="component" value="Unassembled WGS sequence"/>
</dbReference>
<evidence type="ECO:0000256" key="1">
    <source>
        <dbReference type="PIRNR" id="PIRNR016789"/>
    </source>
</evidence>
<dbReference type="EMBL" id="VRZA01000011">
    <property type="protein sequence ID" value="TXS89223.1"/>
    <property type="molecule type" value="Genomic_DNA"/>
</dbReference>
<dbReference type="GO" id="GO:0005886">
    <property type="term" value="C:plasma membrane"/>
    <property type="evidence" value="ECO:0007669"/>
    <property type="project" value="UniProtKB-SubCell"/>
</dbReference>
<evidence type="ECO:0000313" key="3">
    <source>
        <dbReference type="EMBL" id="TXS89223.1"/>
    </source>
</evidence>
<feature type="transmembrane region" description="Helical" evidence="2">
    <location>
        <begin position="101"/>
        <end position="117"/>
    </location>
</feature>
<dbReference type="PANTHER" id="PTHR35813:SF1">
    <property type="entry name" value="INNER MEMBRANE PROTEIN YBAN"/>
    <property type="match status" value="1"/>
</dbReference>
<sequence length="122" mass="13635">MIRGLSILAWRLGALLTLALGLVGIVVPGLPTVPFLLLAAWCGSRGWPRLESWLLAHPRYGETIQHWREHRAIPRKAKWAATAMMALSSASLWLWPAPTALRIALPAVLVCVACWIWQRPDR</sequence>
<name>A0A5C8ZL82_9GAMM</name>
<dbReference type="PIRSF" id="PIRSF016789">
    <property type="entry name" value="DUF454"/>
    <property type="match status" value="1"/>
</dbReference>
<evidence type="ECO:0000313" key="4">
    <source>
        <dbReference type="Proteomes" id="UP000321039"/>
    </source>
</evidence>
<evidence type="ECO:0000256" key="2">
    <source>
        <dbReference type="SAM" id="Phobius"/>
    </source>
</evidence>
<keyword evidence="4" id="KW-1185">Reference proteome</keyword>
<gene>
    <name evidence="3" type="ORF">FV139_19980</name>
</gene>
<keyword evidence="1 2" id="KW-0472">Membrane</keyword>
<dbReference type="InterPro" id="IPR007401">
    <property type="entry name" value="DUF454"/>
</dbReference>
<keyword evidence="2" id="KW-0812">Transmembrane</keyword>
<comment type="caution">
    <text evidence="3">The sequence shown here is derived from an EMBL/GenBank/DDBJ whole genome shotgun (WGS) entry which is preliminary data.</text>
</comment>
<dbReference type="RefSeq" id="WP_148070265.1">
    <property type="nucleotide sequence ID" value="NZ_VRZA01000011.1"/>
</dbReference>
<accession>A0A5C8ZL82</accession>
<dbReference type="AlphaFoldDB" id="A0A5C8ZL82"/>
<reference evidence="3 4" key="1">
    <citation type="submission" date="2019-08" db="EMBL/GenBank/DDBJ databases">
        <title>Parahaliea maris sp. nov., isolated from the surface seawater.</title>
        <authorList>
            <person name="Liu Y."/>
        </authorList>
    </citation>
    <scope>NUCLEOTIDE SEQUENCE [LARGE SCALE GENOMIC DNA]</scope>
    <source>
        <strain evidence="3 4">HSLHS9</strain>
    </source>
</reference>
<dbReference type="Pfam" id="PF04304">
    <property type="entry name" value="DUF454"/>
    <property type="match status" value="1"/>
</dbReference>
<organism evidence="3 4">
    <name type="scientific">Parahaliea maris</name>
    <dbReference type="NCBI Taxonomy" id="2716870"/>
    <lineage>
        <taxon>Bacteria</taxon>
        <taxon>Pseudomonadati</taxon>
        <taxon>Pseudomonadota</taxon>
        <taxon>Gammaproteobacteria</taxon>
        <taxon>Cellvibrionales</taxon>
        <taxon>Halieaceae</taxon>
        <taxon>Parahaliea</taxon>
    </lineage>
</organism>
<keyword evidence="1" id="KW-1003">Cell membrane</keyword>